<comment type="cofactor">
    <cofactor evidence="1">
        <name>FAD</name>
        <dbReference type="ChEBI" id="CHEBI:57692"/>
    </cofactor>
</comment>
<dbReference type="Proteomes" id="UP001642409">
    <property type="component" value="Unassembled WGS sequence"/>
</dbReference>
<dbReference type="Gene3D" id="3.30.390.30">
    <property type="match status" value="1"/>
</dbReference>
<dbReference type="GO" id="GO:0016491">
    <property type="term" value="F:oxidoreductase activity"/>
    <property type="evidence" value="ECO:0007669"/>
    <property type="project" value="UniProtKB-KW"/>
</dbReference>
<protein>
    <submittedName>
        <fullName evidence="9">NADH oxidase</fullName>
    </submittedName>
    <submittedName>
        <fullName evidence="10">NADH_oxidase</fullName>
    </submittedName>
</protein>
<dbReference type="EMBL" id="CAXDID020000509">
    <property type="protein sequence ID" value="CAL6098433.1"/>
    <property type="molecule type" value="Genomic_DNA"/>
</dbReference>
<dbReference type="InterPro" id="IPR050260">
    <property type="entry name" value="FAD-bd_OxRdtase"/>
</dbReference>
<dbReference type="Pfam" id="PF07992">
    <property type="entry name" value="Pyr_redox_2"/>
    <property type="match status" value="1"/>
</dbReference>
<gene>
    <name evidence="9" type="ORF">HINF_LOCUS31476</name>
    <name evidence="10" type="ORF">HINF_LOCUS69604</name>
</gene>
<dbReference type="PRINTS" id="PR00368">
    <property type="entry name" value="FADPNR"/>
</dbReference>
<dbReference type="Pfam" id="PF02852">
    <property type="entry name" value="Pyr_redox_dim"/>
    <property type="match status" value="1"/>
</dbReference>
<evidence type="ECO:0000259" key="7">
    <source>
        <dbReference type="Pfam" id="PF02852"/>
    </source>
</evidence>
<evidence type="ECO:0000256" key="3">
    <source>
        <dbReference type="ARBA" id="ARBA00022630"/>
    </source>
</evidence>
<evidence type="ECO:0000256" key="5">
    <source>
        <dbReference type="ARBA" id="ARBA00023002"/>
    </source>
</evidence>
<reference evidence="10 11" key="2">
    <citation type="submission" date="2024-07" db="EMBL/GenBank/DDBJ databases">
        <authorList>
            <person name="Akdeniz Z."/>
        </authorList>
    </citation>
    <scope>NUCLEOTIDE SEQUENCE [LARGE SCALE GENOMIC DNA]</scope>
</reference>
<evidence type="ECO:0000256" key="6">
    <source>
        <dbReference type="ARBA" id="ARBA00023284"/>
    </source>
</evidence>
<evidence type="ECO:0000313" key="10">
    <source>
        <dbReference type="EMBL" id="CAL6098433.1"/>
    </source>
</evidence>
<dbReference type="InterPro" id="IPR036188">
    <property type="entry name" value="FAD/NAD-bd_sf"/>
</dbReference>
<evidence type="ECO:0000313" key="9">
    <source>
        <dbReference type="EMBL" id="CAI9943831.1"/>
    </source>
</evidence>
<organism evidence="9">
    <name type="scientific">Hexamita inflata</name>
    <dbReference type="NCBI Taxonomy" id="28002"/>
    <lineage>
        <taxon>Eukaryota</taxon>
        <taxon>Metamonada</taxon>
        <taxon>Diplomonadida</taxon>
        <taxon>Hexamitidae</taxon>
        <taxon>Hexamitinae</taxon>
        <taxon>Hexamita</taxon>
    </lineage>
</organism>
<dbReference type="Gene3D" id="3.50.50.60">
    <property type="entry name" value="FAD/NAD(P)-binding domain"/>
    <property type="match status" value="2"/>
</dbReference>
<keyword evidence="11" id="KW-1185">Reference proteome</keyword>
<dbReference type="EMBL" id="CATOUU010000719">
    <property type="protein sequence ID" value="CAI9943831.1"/>
    <property type="molecule type" value="Genomic_DNA"/>
</dbReference>
<name>A0AA86PQJ0_9EUKA</name>
<dbReference type="AlphaFoldDB" id="A0AA86PQJ0"/>
<evidence type="ECO:0000256" key="1">
    <source>
        <dbReference type="ARBA" id="ARBA00001974"/>
    </source>
</evidence>
<keyword evidence="5" id="KW-0560">Oxidoreductase</keyword>
<accession>A0AA86PQJ0</accession>
<evidence type="ECO:0000256" key="4">
    <source>
        <dbReference type="ARBA" id="ARBA00022827"/>
    </source>
</evidence>
<sequence length="563" mass="62828">MGCGSNLQDMTEDMSHSIKHPVKLKQEVIAIIGCTHAGTTAAVILRNLNKNVRILVFEKTSTVSFLSCGIHLAINKTCDDLNRLFYNTPNRMKQMGIEIHECTSVEGVDFNTKQINTIDLNTNEKQSFQYHKMIISTGSNPQIPPVIDGIDYQNDPANQLRTNFKRILLCKTYQDAQRLVKLQDPKKICIIGSGHIGMELAWSFNVIGSKVTIVDHQKHILQKYFDYEYVNILEKECKILGIDLCPHSKVVKLKENESSVAVCIERNVDEIIKVLNAEFDYVIVCTGFIPNTKNLIGQSQNKLSNLNNVIIVDNQQRTSIENVFAIGDCATCYNRLLKKQAHIPLASQAVKQGIVAANQALGKNLTASGSNQTYGIQLFDYSLASTGLTTMDAKKQCRHVGKVIQSDYLWSAYCQKKVAKVVQKLQELGKQFSDREEIVQKMCDKVVESFDFDSEQTEDELVSVIIIFDEDTNVILGCQVMGKQDITQIVNTASIAIQMGMTIDELAYQDLGGFDGETKPWGVLQTAAASAIMPLPDFDDTFEDSEVNIGKQQSAQVNDVSDW</sequence>
<evidence type="ECO:0000313" key="11">
    <source>
        <dbReference type="Proteomes" id="UP001642409"/>
    </source>
</evidence>
<keyword evidence="6" id="KW-0676">Redox-active center</keyword>
<dbReference type="SUPFAM" id="SSF55424">
    <property type="entry name" value="FAD/NAD-linked reductases, dimerisation (C-terminal) domain"/>
    <property type="match status" value="1"/>
</dbReference>
<dbReference type="SUPFAM" id="SSF51905">
    <property type="entry name" value="FAD/NAD(P)-binding domain"/>
    <property type="match status" value="1"/>
</dbReference>
<reference evidence="9" key="1">
    <citation type="submission" date="2023-06" db="EMBL/GenBank/DDBJ databases">
        <authorList>
            <person name="Kurt Z."/>
        </authorList>
    </citation>
    <scope>NUCLEOTIDE SEQUENCE</scope>
</reference>
<feature type="domain" description="FAD/NAD(P)-binding" evidence="8">
    <location>
        <begin position="29"/>
        <end position="353"/>
    </location>
</feature>
<dbReference type="PANTHER" id="PTHR43429:SF1">
    <property type="entry name" value="NAD(P)H SULFUR OXIDOREDUCTASE (COA-DEPENDENT)"/>
    <property type="match status" value="1"/>
</dbReference>
<proteinExistence type="inferred from homology"/>
<dbReference type="InterPro" id="IPR016156">
    <property type="entry name" value="FAD/NAD-linked_Rdtase_dimer_sf"/>
</dbReference>
<evidence type="ECO:0000256" key="2">
    <source>
        <dbReference type="ARBA" id="ARBA00009130"/>
    </source>
</evidence>
<comment type="similarity">
    <text evidence="2">Belongs to the class-III pyridine nucleotide-disulfide oxidoreductase family.</text>
</comment>
<dbReference type="PANTHER" id="PTHR43429">
    <property type="entry name" value="PYRIDINE NUCLEOTIDE-DISULFIDE OXIDOREDUCTASE DOMAIN-CONTAINING"/>
    <property type="match status" value="1"/>
</dbReference>
<keyword evidence="4" id="KW-0274">FAD</keyword>
<feature type="domain" description="Pyridine nucleotide-disulphide oxidoreductase dimerisation" evidence="7">
    <location>
        <begin position="459"/>
        <end position="507"/>
    </location>
</feature>
<comment type="caution">
    <text evidence="9">The sequence shown here is derived from an EMBL/GenBank/DDBJ whole genome shotgun (WGS) entry which is preliminary data.</text>
</comment>
<dbReference type="PRINTS" id="PR00411">
    <property type="entry name" value="PNDRDTASEI"/>
</dbReference>
<keyword evidence="3" id="KW-0285">Flavoprotein</keyword>
<dbReference type="InterPro" id="IPR023753">
    <property type="entry name" value="FAD/NAD-binding_dom"/>
</dbReference>
<evidence type="ECO:0000259" key="8">
    <source>
        <dbReference type="Pfam" id="PF07992"/>
    </source>
</evidence>
<dbReference type="InterPro" id="IPR004099">
    <property type="entry name" value="Pyr_nucl-diS_OxRdtase_dimer"/>
</dbReference>